<feature type="region of interest" description="Disordered" evidence="8">
    <location>
        <begin position="1"/>
        <end position="119"/>
    </location>
</feature>
<comment type="subcellular location">
    <subcellularLocation>
        <location evidence="1">Membrane</location>
        <topology evidence="1">Multi-pass membrane protein</topology>
    </subcellularLocation>
</comment>
<feature type="transmembrane region" description="Helical" evidence="9">
    <location>
        <begin position="326"/>
        <end position="347"/>
    </location>
</feature>
<dbReference type="Proteomes" id="UP001430584">
    <property type="component" value="Unassembled WGS sequence"/>
</dbReference>
<dbReference type="SUPFAM" id="SSF81338">
    <property type="entry name" value="Aquaporin-like"/>
    <property type="match status" value="1"/>
</dbReference>
<feature type="transmembrane region" description="Helical" evidence="9">
    <location>
        <begin position="235"/>
        <end position="254"/>
    </location>
</feature>
<evidence type="ECO:0000256" key="8">
    <source>
        <dbReference type="SAM" id="MobiDB-lite"/>
    </source>
</evidence>
<evidence type="ECO:0008006" key="12">
    <source>
        <dbReference type="Google" id="ProtNLM"/>
    </source>
</evidence>
<keyword evidence="5 9" id="KW-1133">Transmembrane helix</keyword>
<evidence type="ECO:0000313" key="11">
    <source>
        <dbReference type="Proteomes" id="UP001430584"/>
    </source>
</evidence>
<feature type="transmembrane region" description="Helical" evidence="9">
    <location>
        <begin position="275"/>
        <end position="295"/>
    </location>
</feature>
<feature type="compositionally biased region" description="Polar residues" evidence="8">
    <location>
        <begin position="102"/>
        <end position="117"/>
    </location>
</feature>
<protein>
    <recommendedName>
        <fullName evidence="12">Mip family channel protein</fullName>
    </recommendedName>
</protein>
<keyword evidence="4" id="KW-0677">Repeat</keyword>
<feature type="compositionally biased region" description="Polar residues" evidence="8">
    <location>
        <begin position="564"/>
        <end position="576"/>
    </location>
</feature>
<feature type="transmembrane region" description="Helical" evidence="9">
    <location>
        <begin position="359"/>
        <end position="381"/>
    </location>
</feature>
<dbReference type="RefSeq" id="XP_066631244.1">
    <property type="nucleotide sequence ID" value="XM_066778807.1"/>
</dbReference>
<evidence type="ECO:0000256" key="1">
    <source>
        <dbReference type="ARBA" id="ARBA00004141"/>
    </source>
</evidence>
<comment type="catalytic activity">
    <reaction evidence="7">
        <text>H2O(in) = H2O(out)</text>
        <dbReference type="Rhea" id="RHEA:29667"/>
        <dbReference type="ChEBI" id="CHEBI:15377"/>
    </reaction>
</comment>
<evidence type="ECO:0000256" key="5">
    <source>
        <dbReference type="ARBA" id="ARBA00022989"/>
    </source>
</evidence>
<organism evidence="10 11">
    <name type="scientific">Diplodia seriata</name>
    <dbReference type="NCBI Taxonomy" id="420778"/>
    <lineage>
        <taxon>Eukaryota</taxon>
        <taxon>Fungi</taxon>
        <taxon>Dikarya</taxon>
        <taxon>Ascomycota</taxon>
        <taxon>Pezizomycotina</taxon>
        <taxon>Dothideomycetes</taxon>
        <taxon>Dothideomycetes incertae sedis</taxon>
        <taxon>Botryosphaeriales</taxon>
        <taxon>Botryosphaeriaceae</taxon>
        <taxon>Diplodia</taxon>
    </lineage>
</organism>
<feature type="transmembrane region" description="Helical" evidence="9">
    <location>
        <begin position="388"/>
        <end position="409"/>
    </location>
</feature>
<feature type="region of interest" description="Disordered" evidence="8">
    <location>
        <begin position="499"/>
        <end position="519"/>
    </location>
</feature>
<evidence type="ECO:0000256" key="3">
    <source>
        <dbReference type="ARBA" id="ARBA00022692"/>
    </source>
</evidence>
<evidence type="ECO:0000256" key="4">
    <source>
        <dbReference type="ARBA" id="ARBA00022737"/>
    </source>
</evidence>
<dbReference type="Gene3D" id="1.20.1080.10">
    <property type="entry name" value="Glycerol uptake facilitator protein"/>
    <property type="match status" value="1"/>
</dbReference>
<name>A0ABR3CC35_9PEZI</name>
<dbReference type="InterPro" id="IPR034294">
    <property type="entry name" value="Aquaporin_transptr"/>
</dbReference>
<evidence type="ECO:0000256" key="7">
    <source>
        <dbReference type="ARBA" id="ARBA00034651"/>
    </source>
</evidence>
<dbReference type="PANTHER" id="PTHR19139:SF283">
    <property type="entry name" value="AQUAPORIN"/>
    <property type="match status" value="1"/>
</dbReference>
<keyword evidence="6 9" id="KW-0472">Membrane</keyword>
<comment type="similarity">
    <text evidence="2">Belongs to the MIP/aquaporin (TC 1.A.8) family.</text>
</comment>
<comment type="caution">
    <text evidence="10">The sequence shown here is derived from an EMBL/GenBank/DDBJ whole genome shotgun (WGS) entry which is preliminary data.</text>
</comment>
<dbReference type="GeneID" id="92011473"/>
<feature type="region of interest" description="Disordered" evidence="8">
    <location>
        <begin position="543"/>
        <end position="603"/>
    </location>
</feature>
<accession>A0ABR3CC35</accession>
<dbReference type="InterPro" id="IPR023271">
    <property type="entry name" value="Aquaporin-like"/>
</dbReference>
<keyword evidence="11" id="KW-1185">Reference proteome</keyword>
<keyword evidence="3 9" id="KW-0812">Transmembrane</keyword>
<feature type="compositionally biased region" description="Basic and acidic residues" evidence="8">
    <location>
        <begin position="51"/>
        <end position="65"/>
    </location>
</feature>
<dbReference type="Pfam" id="PF00230">
    <property type="entry name" value="MIP"/>
    <property type="match status" value="1"/>
</dbReference>
<gene>
    <name evidence="10" type="ORF">SLS55_007388</name>
</gene>
<proteinExistence type="inferred from homology"/>
<evidence type="ECO:0000256" key="9">
    <source>
        <dbReference type="SAM" id="Phobius"/>
    </source>
</evidence>
<evidence type="ECO:0000256" key="6">
    <source>
        <dbReference type="ARBA" id="ARBA00023136"/>
    </source>
</evidence>
<evidence type="ECO:0000313" key="10">
    <source>
        <dbReference type="EMBL" id="KAL0258215.1"/>
    </source>
</evidence>
<feature type="transmembrane region" description="Helical" evidence="9">
    <location>
        <begin position="434"/>
        <end position="454"/>
    </location>
</feature>
<evidence type="ECO:0000256" key="2">
    <source>
        <dbReference type="ARBA" id="ARBA00006175"/>
    </source>
</evidence>
<reference evidence="10 11" key="1">
    <citation type="submission" date="2024-02" db="EMBL/GenBank/DDBJ databases">
        <title>De novo assembly and annotation of 12 fungi associated with fruit tree decline syndrome in Ontario, Canada.</title>
        <authorList>
            <person name="Sulman M."/>
            <person name="Ellouze W."/>
            <person name="Ilyukhin E."/>
        </authorList>
    </citation>
    <scope>NUCLEOTIDE SEQUENCE [LARGE SCALE GENOMIC DNA]</scope>
    <source>
        <strain evidence="10 11">FDS-637</strain>
    </source>
</reference>
<dbReference type="InterPro" id="IPR000425">
    <property type="entry name" value="MIP"/>
</dbReference>
<dbReference type="EMBL" id="JAJVCZ030000007">
    <property type="protein sequence ID" value="KAL0258215.1"/>
    <property type="molecule type" value="Genomic_DNA"/>
</dbReference>
<sequence>MNPLAGIPAASSPGGHAMERPTLGTPSPSIPPPKTSTPVSQSRTSFQAPPYEHERDASMDRRSQDRSSLLGNKRRSNVGPGSMKDYPFPDYTMDAEREPTAGPSTLERSGTQTNYDNNAIGRPSLSAFVAPNGRPLSIFDLKEQAKKAKAESIVNGVRPSPAPKDSWRSTYNTAAYNYGDMADYAAARYFNAAAGGDDGNRPRDRDSELLALRLPWTMWMNSDFKNHFVAAVGEWAGTTMFLFFAFAGTQVANAKSLAPSEATTTNATTGFDPAVMLYISLAFGFSLMVNVWVFFRISGGLFNPAVTLALFATGAIGAWRSVCLFIAQIAGSITASALVLAIFPTTLNVRTTLSDGTSIAQGLFIEAFMTAELVFTILMLAKEKHKATFIAPVGIGLALFIAELCGVYYTGGSLNPARSIGPCIVTNTWDSAHWIYWLGPAIGCAFAIGFYKFIKILEYEMANPGQDGDDENDPTKNPYHEVREKQREMTAKILSGLNINTTPRQQQMGGGDGDRTPQMGDNGFYLPDTRMSMMAGGRANVGDLESGFGPGPLGVPGPRGDLSTIPSNEMQQSPSPGNRAADFVASPQRASPRHSLQDIREAA</sequence>
<dbReference type="PANTHER" id="PTHR19139">
    <property type="entry name" value="AQUAPORIN TRANSPORTER"/>
    <property type="match status" value="1"/>
</dbReference>
<dbReference type="PRINTS" id="PR00783">
    <property type="entry name" value="MINTRINSICP"/>
</dbReference>